<feature type="domain" description="LidA long coiled-coil" evidence="3">
    <location>
        <begin position="229"/>
        <end position="401"/>
    </location>
</feature>
<feature type="region of interest" description="Disordered" evidence="2">
    <location>
        <begin position="529"/>
        <end position="586"/>
    </location>
</feature>
<keyword evidence="5" id="KW-1185">Reference proteome</keyword>
<dbReference type="Pfam" id="PF18641">
    <property type="entry name" value="LidA_Long_CC"/>
    <property type="match status" value="1"/>
</dbReference>
<accession>A0ABY4Y7N7</accession>
<feature type="compositionally biased region" description="Polar residues" evidence="2">
    <location>
        <begin position="428"/>
        <end position="440"/>
    </location>
</feature>
<keyword evidence="1" id="KW-0175">Coiled coil</keyword>
<feature type="coiled-coil region" evidence="1">
    <location>
        <begin position="213"/>
        <end position="248"/>
    </location>
</feature>
<evidence type="ECO:0000256" key="1">
    <source>
        <dbReference type="SAM" id="Coils"/>
    </source>
</evidence>
<feature type="compositionally biased region" description="Basic and acidic residues" evidence="2">
    <location>
        <begin position="140"/>
        <end position="154"/>
    </location>
</feature>
<proteinExistence type="predicted"/>
<feature type="region of interest" description="Disordered" evidence="2">
    <location>
        <begin position="134"/>
        <end position="159"/>
    </location>
</feature>
<dbReference type="Proteomes" id="UP001057474">
    <property type="component" value="Chromosome"/>
</dbReference>
<evidence type="ECO:0000313" key="5">
    <source>
        <dbReference type="Proteomes" id="UP001057474"/>
    </source>
</evidence>
<sequence>MSKYQSTTDRDYPLANNPEADHWLDEAIMSQPLYFAEPSDKDLDPDSPINLSRFGLHNATQVKAFLSSSAGETLKTEIKAQAALDEAIEEQHMFELREQEKQNQLIKAHLLLWLIEKKGHAASHLRELIEEQNAKAIHQSKPDEKETKTPKESPKVTPELQNTLNSYNAAIRACEDQHKLASAEESKLTDEFENLHKLKVRLESKHELFMNQMAAFDEQVENYEQLSDEELDEKMNEIEAEIHRQTEVILDILGSDEPGSEEKARELLDQQVALNFDLAQLKDIRSSREKQKTFYDANGVEVPSAKEATFIINNDKKVINKDGQYYLMKKEDNIEEMTKEQLAQASADFQKAEHEISTVSKAVTKNMKMEKEFHNLDQRLDNVSAKTQEKRDEKMNLENKIALLQSVKASFAQQNPGLEQDTAPKPTPTLSGKAQPTSVPTPAPQAVIKITHTLIPFLSLRPRSPNDISEEIDKNKSLDAKEKGQAKDYFSRLIKLLNLGKIPSIAPLPETTMQSLLQHMSRFGAVQAKPGVSTEKGPLDLQQDVKMSPPVDGPHAKVGPKPPTPKPAPEEPEMKPFNPSPFKTGY</sequence>
<evidence type="ECO:0000313" key="4">
    <source>
        <dbReference type="EMBL" id="USQ13177.1"/>
    </source>
</evidence>
<dbReference type="RefSeq" id="WP_252579475.1">
    <property type="nucleotide sequence ID" value="NZ_CP071527.1"/>
</dbReference>
<reference evidence="4" key="1">
    <citation type="submission" date="2021-03" db="EMBL/GenBank/DDBJ databases">
        <title>Legionella lytica PCM 2298.</title>
        <authorList>
            <person name="Koper P."/>
        </authorList>
    </citation>
    <scope>NUCLEOTIDE SEQUENCE</scope>
    <source>
        <strain evidence="4">PCM 2298</strain>
    </source>
</reference>
<evidence type="ECO:0000259" key="3">
    <source>
        <dbReference type="Pfam" id="PF18641"/>
    </source>
</evidence>
<name>A0ABY4Y7N7_9GAMM</name>
<gene>
    <name evidence="4" type="ORF">J2N86_10820</name>
</gene>
<feature type="region of interest" description="Disordered" evidence="2">
    <location>
        <begin position="415"/>
        <end position="441"/>
    </location>
</feature>
<organism evidence="4 5">
    <name type="scientific">Legionella lytica</name>
    <dbReference type="NCBI Taxonomy" id="96232"/>
    <lineage>
        <taxon>Bacteria</taxon>
        <taxon>Pseudomonadati</taxon>
        <taxon>Pseudomonadota</taxon>
        <taxon>Gammaproteobacteria</taxon>
        <taxon>Legionellales</taxon>
        <taxon>Legionellaceae</taxon>
        <taxon>Legionella</taxon>
    </lineage>
</organism>
<feature type="coiled-coil region" evidence="1">
    <location>
        <begin position="335"/>
        <end position="407"/>
    </location>
</feature>
<dbReference type="Gene3D" id="6.10.140.2010">
    <property type="match status" value="1"/>
</dbReference>
<evidence type="ECO:0000256" key="2">
    <source>
        <dbReference type="SAM" id="MobiDB-lite"/>
    </source>
</evidence>
<dbReference type="EMBL" id="CP071527">
    <property type="protein sequence ID" value="USQ13177.1"/>
    <property type="molecule type" value="Genomic_DNA"/>
</dbReference>
<dbReference type="InterPro" id="IPR041463">
    <property type="entry name" value="LidA_long_CC"/>
</dbReference>
<protein>
    <recommendedName>
        <fullName evidence="3">LidA long coiled-coil domain-containing protein</fullName>
    </recommendedName>
</protein>